<protein>
    <recommendedName>
        <fullName evidence="1">DUF6546 domain-containing protein</fullName>
    </recommendedName>
</protein>
<dbReference type="AlphaFoldDB" id="A0A135LES4"/>
<dbReference type="OMA" id="ETLAIWK"/>
<dbReference type="InterPro" id="IPR046676">
    <property type="entry name" value="DUF6546"/>
</dbReference>
<organism evidence="2 3">
    <name type="scientific">Penicillium patulum</name>
    <name type="common">Penicillium griseofulvum</name>
    <dbReference type="NCBI Taxonomy" id="5078"/>
    <lineage>
        <taxon>Eukaryota</taxon>
        <taxon>Fungi</taxon>
        <taxon>Dikarya</taxon>
        <taxon>Ascomycota</taxon>
        <taxon>Pezizomycotina</taxon>
        <taxon>Eurotiomycetes</taxon>
        <taxon>Eurotiomycetidae</taxon>
        <taxon>Eurotiales</taxon>
        <taxon>Aspergillaceae</taxon>
        <taxon>Penicillium</taxon>
    </lineage>
</organism>
<sequence length="477" mass="55517">MGFQLPPELTTIVLEYIIGKENANLAPYATINRDWQAIVERRTFERIKINTAKRLAEFNQFPWDQVLWRQRRYHVRKIELIVELESYDGEARTRYENEEEMQRNSNIFTISIQSLFNTLSEWPDNEAGVTLSIRAQSPGDISAQGPEIRKQRGWEPRILADDIWDMRHERSYLQFNEGAVGAQCRAVPIIMYLDIMGAMGHRKLEPASTSLIASKLPRLHDLELCLDDNCKWNPQIRKFRRNDFADSIQLWPPSIGNLSLDFCHLTPEDESFPPAASTVEGTPDPLSWRLREFSQQLKVMGGSQCVLGREFFWPLDGDTPEPPFWPHLTDVSFEYLPITPCGKWMFEKDEDEENYDSDGLGSYYDDMEDTDRDWVAPEDRRCNLFRTKPLHGLFNQHYLSAGKAALRMPKLESMFLDISNRPRYQFRYGVKNGVAKATWFNELDSKAFEPDEEVLQIWKQVALEHTGDDLVVEFDIC</sequence>
<gene>
    <name evidence="2" type="ORF">PGRI_013740</name>
</gene>
<evidence type="ECO:0000313" key="3">
    <source>
        <dbReference type="Proteomes" id="UP000070168"/>
    </source>
</evidence>
<proteinExistence type="predicted"/>
<feature type="domain" description="DUF6546" evidence="1">
    <location>
        <begin position="394"/>
        <end position="472"/>
    </location>
</feature>
<keyword evidence="3" id="KW-1185">Reference proteome</keyword>
<dbReference type="STRING" id="5078.A0A135LES4"/>
<evidence type="ECO:0000313" key="2">
    <source>
        <dbReference type="EMBL" id="KXG47504.1"/>
    </source>
</evidence>
<dbReference type="EMBL" id="LHQR01000065">
    <property type="protein sequence ID" value="KXG47504.1"/>
    <property type="molecule type" value="Genomic_DNA"/>
</dbReference>
<dbReference type="GeneID" id="63704387"/>
<comment type="caution">
    <text evidence="2">The sequence shown here is derived from an EMBL/GenBank/DDBJ whole genome shotgun (WGS) entry which is preliminary data.</text>
</comment>
<dbReference type="RefSeq" id="XP_040646040.1">
    <property type="nucleotide sequence ID" value="XM_040789087.1"/>
</dbReference>
<reference evidence="2 3" key="1">
    <citation type="journal article" date="2016" name="BMC Genomics">
        <title>Genome sequencing and secondary metabolism of the postharvest pathogen Penicillium griseofulvum.</title>
        <authorList>
            <person name="Banani H."/>
            <person name="Marcet-Houben M."/>
            <person name="Ballester A.R."/>
            <person name="Abbruscato P."/>
            <person name="Gonzalez-Candelas L."/>
            <person name="Gabaldon T."/>
            <person name="Spadaro D."/>
        </authorList>
    </citation>
    <scope>NUCLEOTIDE SEQUENCE [LARGE SCALE GENOMIC DNA]</scope>
    <source>
        <strain evidence="2 3">PG3</strain>
    </source>
</reference>
<dbReference type="Pfam" id="PF20183">
    <property type="entry name" value="DUF6546"/>
    <property type="match status" value="1"/>
</dbReference>
<name>A0A135LES4_PENPA</name>
<dbReference type="OrthoDB" id="4802432at2759"/>
<dbReference type="Proteomes" id="UP000070168">
    <property type="component" value="Unassembled WGS sequence"/>
</dbReference>
<evidence type="ECO:0000259" key="1">
    <source>
        <dbReference type="Pfam" id="PF20183"/>
    </source>
</evidence>
<accession>A0A135LES4</accession>